<gene>
    <name evidence="4" type="ORF">H8689_03740</name>
</gene>
<dbReference type="Gene3D" id="1.10.357.10">
    <property type="entry name" value="Tetracycline Repressor, domain 2"/>
    <property type="match status" value="1"/>
</dbReference>
<dbReference type="PANTHER" id="PTHR43479:SF11">
    <property type="entry name" value="ACREF_ENVCD OPERON REPRESSOR-RELATED"/>
    <property type="match status" value="1"/>
</dbReference>
<evidence type="ECO:0000256" key="1">
    <source>
        <dbReference type="ARBA" id="ARBA00023125"/>
    </source>
</evidence>
<evidence type="ECO:0000313" key="5">
    <source>
        <dbReference type="Proteomes" id="UP000601522"/>
    </source>
</evidence>
<dbReference type="AlphaFoldDB" id="A0A926EUU4"/>
<dbReference type="InterPro" id="IPR001647">
    <property type="entry name" value="HTH_TetR"/>
</dbReference>
<evidence type="ECO:0000313" key="4">
    <source>
        <dbReference type="EMBL" id="MBC8590253.1"/>
    </source>
</evidence>
<dbReference type="PRINTS" id="PR00455">
    <property type="entry name" value="HTHTETR"/>
</dbReference>
<dbReference type="InterPro" id="IPR050624">
    <property type="entry name" value="HTH-type_Tx_Regulator"/>
</dbReference>
<dbReference type="RefSeq" id="WP_249323073.1">
    <property type="nucleotide sequence ID" value="NZ_JACRTK010000001.1"/>
</dbReference>
<evidence type="ECO:0000256" key="2">
    <source>
        <dbReference type="PROSITE-ProRule" id="PRU00335"/>
    </source>
</evidence>
<dbReference type="PANTHER" id="PTHR43479">
    <property type="entry name" value="ACREF/ENVCD OPERON REPRESSOR-RELATED"/>
    <property type="match status" value="1"/>
</dbReference>
<evidence type="ECO:0000259" key="3">
    <source>
        <dbReference type="PROSITE" id="PS50977"/>
    </source>
</evidence>
<organism evidence="4 5">
    <name type="scientific">Wansuia hejianensis</name>
    <dbReference type="NCBI Taxonomy" id="2763667"/>
    <lineage>
        <taxon>Bacteria</taxon>
        <taxon>Bacillati</taxon>
        <taxon>Bacillota</taxon>
        <taxon>Clostridia</taxon>
        <taxon>Lachnospirales</taxon>
        <taxon>Lachnospiraceae</taxon>
        <taxon>Wansuia</taxon>
    </lineage>
</organism>
<dbReference type="PROSITE" id="PS50977">
    <property type="entry name" value="HTH_TETR_2"/>
    <property type="match status" value="1"/>
</dbReference>
<dbReference type="EMBL" id="JACRTK010000001">
    <property type="protein sequence ID" value="MBC8590253.1"/>
    <property type="molecule type" value="Genomic_DNA"/>
</dbReference>
<protein>
    <submittedName>
        <fullName evidence="4">TetR/AcrR family transcriptional regulator</fullName>
    </submittedName>
</protein>
<keyword evidence="5" id="KW-1185">Reference proteome</keyword>
<feature type="domain" description="HTH tetR-type" evidence="3">
    <location>
        <begin position="10"/>
        <end position="70"/>
    </location>
</feature>
<keyword evidence="1 2" id="KW-0238">DNA-binding</keyword>
<feature type="DNA-binding region" description="H-T-H motif" evidence="2">
    <location>
        <begin position="33"/>
        <end position="52"/>
    </location>
</feature>
<reference evidence="4 5" key="1">
    <citation type="submission" date="2020-08" db="EMBL/GenBank/DDBJ databases">
        <title>Genome public.</title>
        <authorList>
            <person name="Liu C."/>
            <person name="Sun Q."/>
        </authorList>
    </citation>
    <scope>NUCLEOTIDE SEQUENCE [LARGE SCALE GENOMIC DNA]</scope>
    <source>
        <strain evidence="4 5">NSJ-26</strain>
    </source>
</reference>
<dbReference type="GO" id="GO:0003677">
    <property type="term" value="F:DNA binding"/>
    <property type="evidence" value="ECO:0007669"/>
    <property type="project" value="UniProtKB-UniRule"/>
</dbReference>
<dbReference type="Pfam" id="PF00440">
    <property type="entry name" value="TetR_N"/>
    <property type="match status" value="1"/>
</dbReference>
<dbReference type="InterPro" id="IPR009057">
    <property type="entry name" value="Homeodomain-like_sf"/>
</dbReference>
<dbReference type="SUPFAM" id="SSF46689">
    <property type="entry name" value="Homeodomain-like"/>
    <property type="match status" value="1"/>
</dbReference>
<proteinExistence type="predicted"/>
<dbReference type="Proteomes" id="UP000601522">
    <property type="component" value="Unassembled WGS sequence"/>
</dbReference>
<sequence length="193" mass="22566">MSSKVEKNKRQKENSLYDAAYNLFTTKGINDTAISDIVKNAGVGKGTFYLYFKDKYDILDRIILKKSSEVLCQAIAETKSKDFKAFEDELLYFIDYIIEYFKKDRLMLKLIYKNLSWGVLKKASKDYEEIREIYTMFEKGYANTSLPKEDIEKILFLIMELTGSISYSSIILKEPTDIDEMKPILFNTIRKII</sequence>
<accession>A0A926EUU4</accession>
<comment type="caution">
    <text evidence="4">The sequence shown here is derived from an EMBL/GenBank/DDBJ whole genome shotgun (WGS) entry which is preliminary data.</text>
</comment>
<name>A0A926EUU4_9FIRM</name>